<dbReference type="Proteomes" id="UP001602013">
    <property type="component" value="Unassembled WGS sequence"/>
</dbReference>
<keyword evidence="2" id="KW-1185">Reference proteome</keyword>
<dbReference type="InterPro" id="IPR004220">
    <property type="entry name" value="5-COMe_2-OHmuconate_Isoase"/>
</dbReference>
<comment type="caution">
    <text evidence="1">The sequence shown here is derived from an EMBL/GenBank/DDBJ whole genome shotgun (WGS) entry which is preliminary data.</text>
</comment>
<dbReference type="PANTHER" id="PTHR37950">
    <property type="entry name" value="4-HYDROXYPHENYLACETATE CATABOLISM PROTEIN"/>
    <property type="match status" value="1"/>
</dbReference>
<accession>A0ABW6SLF9</accession>
<dbReference type="InterPro" id="IPR014347">
    <property type="entry name" value="Tautomerase/MIF_sf"/>
</dbReference>
<dbReference type="Pfam" id="PF02962">
    <property type="entry name" value="CHMI"/>
    <property type="match status" value="1"/>
</dbReference>
<reference evidence="1 2" key="1">
    <citation type="submission" date="2024-10" db="EMBL/GenBank/DDBJ databases">
        <title>The Natural Products Discovery Center: Release of the First 8490 Sequenced Strains for Exploring Actinobacteria Biosynthetic Diversity.</title>
        <authorList>
            <person name="Kalkreuter E."/>
            <person name="Kautsar S.A."/>
            <person name="Yang D."/>
            <person name="Bader C.D."/>
            <person name="Teijaro C.N."/>
            <person name="Fluegel L."/>
            <person name="Davis C.M."/>
            <person name="Simpson J.R."/>
            <person name="Lauterbach L."/>
            <person name="Steele A.D."/>
            <person name="Gui C."/>
            <person name="Meng S."/>
            <person name="Li G."/>
            <person name="Viehrig K."/>
            <person name="Ye F."/>
            <person name="Su P."/>
            <person name="Kiefer A.F."/>
            <person name="Nichols A."/>
            <person name="Cepeda A.J."/>
            <person name="Yan W."/>
            <person name="Fan B."/>
            <person name="Jiang Y."/>
            <person name="Adhikari A."/>
            <person name="Zheng C.-J."/>
            <person name="Schuster L."/>
            <person name="Cowan T.M."/>
            <person name="Smanski M.J."/>
            <person name="Chevrette M.G."/>
            <person name="De Carvalho L.P.S."/>
            <person name="Shen B."/>
        </authorList>
    </citation>
    <scope>NUCLEOTIDE SEQUENCE [LARGE SCALE GENOMIC DNA]</scope>
    <source>
        <strain evidence="1 2">NPDC002173</strain>
    </source>
</reference>
<organism evidence="1 2">
    <name type="scientific">Microtetraspora malaysiensis</name>
    <dbReference type="NCBI Taxonomy" id="161358"/>
    <lineage>
        <taxon>Bacteria</taxon>
        <taxon>Bacillati</taxon>
        <taxon>Actinomycetota</taxon>
        <taxon>Actinomycetes</taxon>
        <taxon>Streptosporangiales</taxon>
        <taxon>Streptosporangiaceae</taxon>
        <taxon>Microtetraspora</taxon>
    </lineage>
</organism>
<gene>
    <name evidence="1" type="ORF">ACFYXI_09450</name>
</gene>
<dbReference type="RefSeq" id="WP_387409978.1">
    <property type="nucleotide sequence ID" value="NZ_JBIASD010000005.1"/>
</dbReference>
<protein>
    <submittedName>
        <fullName evidence="1">5-carboxymethyl-2-hydroxymuconate Delta-isomerase</fullName>
    </submittedName>
</protein>
<dbReference type="PANTHER" id="PTHR37950:SF1">
    <property type="entry name" value="4-HYDROXYPHENYLACETATE CATABOLISM PROTEIN"/>
    <property type="match status" value="1"/>
</dbReference>
<name>A0ABW6SLF9_9ACTN</name>
<evidence type="ECO:0000313" key="1">
    <source>
        <dbReference type="EMBL" id="MFF3665806.1"/>
    </source>
</evidence>
<proteinExistence type="predicted"/>
<dbReference type="SUPFAM" id="SSF55331">
    <property type="entry name" value="Tautomerase/MIF"/>
    <property type="match status" value="1"/>
</dbReference>
<sequence>MPQITVEYSASFAEAFDRRGFALALHSAAAELIGSALPDFKTRFYSIAEAVIGSGEATEAMIHVDLAILPGRDPAIKARLGDLTLAMLCDHIRPEPELNTQLTVEVRDIENYHKRVLRG</sequence>
<dbReference type="EMBL" id="JBIASD010000005">
    <property type="protein sequence ID" value="MFF3665806.1"/>
    <property type="molecule type" value="Genomic_DNA"/>
</dbReference>
<evidence type="ECO:0000313" key="2">
    <source>
        <dbReference type="Proteomes" id="UP001602013"/>
    </source>
</evidence>
<dbReference type="Gene3D" id="3.30.429.10">
    <property type="entry name" value="Macrophage Migration Inhibitory Factor"/>
    <property type="match status" value="1"/>
</dbReference>